<proteinExistence type="predicted"/>
<dbReference type="AlphaFoldDB" id="A0A3S5BSJ1"/>
<keyword evidence="3" id="KW-1185">Reference proteome</keyword>
<comment type="caution">
    <text evidence="2">The sequence shown here is derived from an EMBL/GenBank/DDBJ whole genome shotgun (WGS) entry which is preliminary data.</text>
</comment>
<name>A0A3S5BSJ1_9PLAT</name>
<dbReference type="EMBL" id="CAAALY010028247">
    <property type="protein sequence ID" value="VEL16382.1"/>
    <property type="molecule type" value="Genomic_DNA"/>
</dbReference>
<evidence type="ECO:0000313" key="2">
    <source>
        <dbReference type="EMBL" id="VEL16382.1"/>
    </source>
</evidence>
<evidence type="ECO:0000256" key="1">
    <source>
        <dbReference type="SAM" id="MobiDB-lite"/>
    </source>
</evidence>
<evidence type="ECO:0000313" key="3">
    <source>
        <dbReference type="Proteomes" id="UP000784294"/>
    </source>
</evidence>
<dbReference type="Proteomes" id="UP000784294">
    <property type="component" value="Unassembled WGS sequence"/>
</dbReference>
<protein>
    <submittedName>
        <fullName evidence="2">Uncharacterized protein</fullName>
    </submittedName>
</protein>
<feature type="region of interest" description="Disordered" evidence="1">
    <location>
        <begin position="86"/>
        <end position="117"/>
    </location>
</feature>
<sequence>MIYSQSFHRHHSHHHQFVLLLSAAISAKRIRHKRSQTVDSTSPDLSTFQSPKVVPVFGKFRVPPSHPLFPFDRLIRLGPPPVLQAWQSQSMPSTRRGVTVRDSWPRVNAGHAGTGTE</sequence>
<organism evidence="2 3">
    <name type="scientific">Protopolystoma xenopodis</name>
    <dbReference type="NCBI Taxonomy" id="117903"/>
    <lineage>
        <taxon>Eukaryota</taxon>
        <taxon>Metazoa</taxon>
        <taxon>Spiralia</taxon>
        <taxon>Lophotrochozoa</taxon>
        <taxon>Platyhelminthes</taxon>
        <taxon>Monogenea</taxon>
        <taxon>Polyopisthocotylea</taxon>
        <taxon>Polystomatidea</taxon>
        <taxon>Polystomatidae</taxon>
        <taxon>Protopolystoma</taxon>
    </lineage>
</organism>
<accession>A0A3S5BSJ1</accession>
<reference evidence="2" key="1">
    <citation type="submission" date="2018-11" db="EMBL/GenBank/DDBJ databases">
        <authorList>
            <consortium name="Pathogen Informatics"/>
        </authorList>
    </citation>
    <scope>NUCLEOTIDE SEQUENCE</scope>
</reference>
<gene>
    <name evidence="2" type="ORF">PXEA_LOCUS9822</name>
</gene>